<proteinExistence type="predicted"/>
<gene>
    <name evidence="5" type="ORF">ACFP1F_07165</name>
</gene>
<name>A0ABW1UVP8_9LACO</name>
<dbReference type="Pfam" id="PF00881">
    <property type="entry name" value="Nitroreductase"/>
    <property type="match status" value="1"/>
</dbReference>
<sequence length="218" mass="24789">MKFEDVLNNRHSTRKFNDEKIDEDVLKKIILDAQKAPSWANSQPWKVIIATGNTLNEIKENHLKLSRQGIPGNSDMETAHRTEWADNARENIGGWNTNFFNHLNKNGLPQTDYADVQSHLFYASALIYLVVSEPINDWEIFDLGAFSQTLMLSAANNDIQSIPAYELVRYPDETRKLLNLESSEKLLMGIALGHEKTSKINDFRAGRVDTDSILTILD</sequence>
<organism evidence="5 6">
    <name type="scientific">Companilactobacillus baiquanensis</name>
    <dbReference type="NCBI Taxonomy" id="2486005"/>
    <lineage>
        <taxon>Bacteria</taxon>
        <taxon>Bacillati</taxon>
        <taxon>Bacillota</taxon>
        <taxon>Bacilli</taxon>
        <taxon>Lactobacillales</taxon>
        <taxon>Lactobacillaceae</taxon>
        <taxon>Companilactobacillus</taxon>
    </lineage>
</organism>
<dbReference type="RefSeq" id="WP_164507693.1">
    <property type="nucleotide sequence ID" value="NZ_JBHSSN010000014.1"/>
</dbReference>
<accession>A0ABW1UVP8</accession>
<keyword evidence="3" id="KW-0560">Oxidoreductase</keyword>
<dbReference type="CDD" id="cd02136">
    <property type="entry name" value="PnbA_NfnB-like"/>
    <property type="match status" value="1"/>
</dbReference>
<reference evidence="6" key="1">
    <citation type="journal article" date="2019" name="Int. J. Syst. Evol. Microbiol.">
        <title>The Global Catalogue of Microorganisms (GCM) 10K type strain sequencing project: providing services to taxonomists for standard genome sequencing and annotation.</title>
        <authorList>
            <consortium name="The Broad Institute Genomics Platform"/>
            <consortium name="The Broad Institute Genome Sequencing Center for Infectious Disease"/>
            <person name="Wu L."/>
            <person name="Ma J."/>
        </authorList>
    </citation>
    <scope>NUCLEOTIDE SEQUENCE [LARGE SCALE GENOMIC DNA]</scope>
    <source>
        <strain evidence="6">CCM 8895</strain>
    </source>
</reference>
<evidence type="ECO:0000259" key="4">
    <source>
        <dbReference type="Pfam" id="PF00881"/>
    </source>
</evidence>
<feature type="domain" description="Nitroreductase" evidence="4">
    <location>
        <begin position="9"/>
        <end position="194"/>
    </location>
</feature>
<evidence type="ECO:0000256" key="1">
    <source>
        <dbReference type="ARBA" id="ARBA00022630"/>
    </source>
</evidence>
<keyword evidence="6" id="KW-1185">Reference proteome</keyword>
<comment type="caution">
    <text evidence="5">The sequence shown here is derived from an EMBL/GenBank/DDBJ whole genome shotgun (WGS) entry which is preliminary data.</text>
</comment>
<dbReference type="InterPro" id="IPR000415">
    <property type="entry name" value="Nitroreductase-like"/>
</dbReference>
<evidence type="ECO:0000313" key="6">
    <source>
        <dbReference type="Proteomes" id="UP001596186"/>
    </source>
</evidence>
<evidence type="ECO:0000256" key="2">
    <source>
        <dbReference type="ARBA" id="ARBA00022643"/>
    </source>
</evidence>
<evidence type="ECO:0000313" key="5">
    <source>
        <dbReference type="EMBL" id="MFC6323513.1"/>
    </source>
</evidence>
<dbReference type="PANTHER" id="PTHR23026">
    <property type="entry name" value="NADPH NITROREDUCTASE"/>
    <property type="match status" value="1"/>
</dbReference>
<protein>
    <submittedName>
        <fullName evidence="5">Nitroreductase</fullName>
    </submittedName>
</protein>
<evidence type="ECO:0000256" key="3">
    <source>
        <dbReference type="ARBA" id="ARBA00023002"/>
    </source>
</evidence>
<dbReference type="SUPFAM" id="SSF55469">
    <property type="entry name" value="FMN-dependent nitroreductase-like"/>
    <property type="match status" value="1"/>
</dbReference>
<dbReference type="PANTHER" id="PTHR23026:SF90">
    <property type="entry name" value="IODOTYROSINE DEIODINASE 1"/>
    <property type="match status" value="1"/>
</dbReference>
<dbReference type="InterPro" id="IPR029479">
    <property type="entry name" value="Nitroreductase"/>
</dbReference>
<dbReference type="Proteomes" id="UP001596186">
    <property type="component" value="Unassembled WGS sequence"/>
</dbReference>
<dbReference type="InterPro" id="IPR050627">
    <property type="entry name" value="Nitroreductase/BluB"/>
</dbReference>
<dbReference type="EMBL" id="JBHSSN010000014">
    <property type="protein sequence ID" value="MFC6323513.1"/>
    <property type="molecule type" value="Genomic_DNA"/>
</dbReference>
<dbReference type="Gene3D" id="3.40.109.10">
    <property type="entry name" value="NADH Oxidase"/>
    <property type="match status" value="1"/>
</dbReference>
<keyword evidence="1" id="KW-0285">Flavoprotein</keyword>
<keyword evidence="2" id="KW-0288">FMN</keyword>